<dbReference type="InterPro" id="IPR017215">
    <property type="entry name" value="MetH_bac"/>
</dbReference>
<evidence type="ECO:0000256" key="7">
    <source>
        <dbReference type="ARBA" id="ARBA00013998"/>
    </source>
</evidence>
<evidence type="ECO:0000256" key="12">
    <source>
        <dbReference type="ARBA" id="ARBA00022691"/>
    </source>
</evidence>
<dbReference type="InterPro" id="IPR006158">
    <property type="entry name" value="Cobalamin-bd"/>
</dbReference>
<dbReference type="PANTHER" id="PTHR45833">
    <property type="entry name" value="METHIONINE SYNTHASE"/>
    <property type="match status" value="1"/>
</dbReference>
<dbReference type="Pfam" id="PF00809">
    <property type="entry name" value="Pterin_bind"/>
    <property type="match status" value="1"/>
</dbReference>
<feature type="domain" description="Pterin-binding" evidence="21">
    <location>
        <begin position="354"/>
        <end position="598"/>
    </location>
</feature>
<feature type="domain" description="Hcy-binding" evidence="20">
    <location>
        <begin position="42"/>
        <end position="322"/>
    </location>
</feature>
<evidence type="ECO:0000256" key="10">
    <source>
        <dbReference type="ARBA" id="ARBA00022628"/>
    </source>
</evidence>
<keyword evidence="13 19" id="KW-0479">Metal-binding</keyword>
<comment type="cofactor">
    <cofactor evidence="3">
        <name>methylcob(III)alamin</name>
        <dbReference type="ChEBI" id="CHEBI:28115"/>
    </cofactor>
</comment>
<sequence length="858" mass="90153">MSTPTDASTRPDLATVAPVCARLAAGQAYAPRSLERLRPADENLREVLEGKRHLLFDGGMGTMLQAAGLKAGEQPELLNLTHPEEISRIHRAYVEAGSEVVTTNTFGANAYKLGDAARVEDVFAAAVSCARAAGARYVAADLGPTGMLLRPMGTLSFDEAYELFAQQVRAAVAAGVDLFVVETMTDLAEIKAAVLACREHSDLPIFATMTFEGDGRTFLGTSPEVAAVTLDALGVDVLGINCSLGPAELRPFVQRMLAVTSKPIMVQANAGLPHVEDGRTVYSISPEAYAQAVSGMVEDGVGVAGGCCGTTPDYIRLLFKVLEGHAPAARPAPTGFTATSAQRLVELPGGERRVAVVGERINPTGKKRLQQALRDNDVDYVVSQGISQQEQGADILDVNVGLPGTDEVALLLRVCEALSASVTLPLQVDSTDPVAVEAAVRRYAGKPIINSVNGSRESLAAVLPIAAHYGCDLVGLTLDEAGIPETAEARFQIAQRIVDAAAVYGIGPERILIDCLVMTASTNQRQAAEILRAVTMCRECLGVHCTLGVSNVSFGLPARELLNATFLAAAFGAGLDAPILNPGSARYMDTVRAFRVLSNEDAGCPAYIERYATWTDPYRGGGAGAPAPTGTKAIGAKTAGTAASDAGGTSPDAETDTIRHLILTGRKGEMRAATEQLLAACEPMELINGHFIPALDEVGELFDQGKYFLPQLMASAEAARVGFDAIRAVMPADAAAAKGPVALATVKGDIHDIGKNIVRMLLENYGYTVFDLGRDVEPEAVLACVRERGARVVGLSALMTTTVPAMEQTVRLLHDEAPGVKVIVGGAVLTPDFAREIGADFYAKDAAAAARICEELFT</sequence>
<dbReference type="Pfam" id="PF02310">
    <property type="entry name" value="B12-binding"/>
    <property type="match status" value="1"/>
</dbReference>
<keyword evidence="25" id="KW-1185">Reference proteome</keyword>
<dbReference type="RefSeq" id="WP_289544668.1">
    <property type="nucleotide sequence ID" value="NZ_JAUDDZ010000003.1"/>
</dbReference>
<comment type="similarity">
    <text evidence="5">Belongs to the vitamin-B12 dependent methionine synthase family.</text>
</comment>
<dbReference type="PROSITE" id="PS50972">
    <property type="entry name" value="PTERIN_BINDING"/>
    <property type="match status" value="1"/>
</dbReference>
<comment type="function">
    <text evidence="17">Catalyzes the transfer of a methyl group from methyl-cobalamin to homocysteine, yielding enzyme-bound cob(I)alamin and methionine. Subsequently, remethylates the cofactor using methyltetrahydrofolate.</text>
</comment>
<dbReference type="PROSITE" id="PS51337">
    <property type="entry name" value="B12_BINDING_NTER"/>
    <property type="match status" value="1"/>
</dbReference>
<proteinExistence type="inferred from homology"/>
<dbReference type="InterPro" id="IPR036594">
    <property type="entry name" value="Meth_synthase_dom"/>
</dbReference>
<dbReference type="Gene3D" id="1.10.1240.10">
    <property type="entry name" value="Methionine synthase domain"/>
    <property type="match status" value="1"/>
</dbReference>
<dbReference type="Gene3D" id="3.20.20.330">
    <property type="entry name" value="Homocysteine-binding-like domain"/>
    <property type="match status" value="1"/>
</dbReference>
<evidence type="ECO:0000259" key="22">
    <source>
        <dbReference type="PROSITE" id="PS51332"/>
    </source>
</evidence>
<dbReference type="InterPro" id="IPR050554">
    <property type="entry name" value="Met_Synthase/Corrinoid"/>
</dbReference>
<feature type="binding site" evidence="19">
    <location>
        <position position="307"/>
    </location>
    <ligand>
        <name>Zn(2+)</name>
        <dbReference type="ChEBI" id="CHEBI:29105"/>
    </ligand>
</feature>
<dbReference type="EMBL" id="JAUDDZ010000003">
    <property type="protein sequence ID" value="MDM8274615.1"/>
    <property type="molecule type" value="Genomic_DNA"/>
</dbReference>
<evidence type="ECO:0000256" key="9">
    <source>
        <dbReference type="ARBA" id="ARBA00022605"/>
    </source>
</evidence>
<dbReference type="EC" id="2.1.1.13" evidence="6"/>
<dbReference type="Proteomes" id="UP001529421">
    <property type="component" value="Unassembled WGS sequence"/>
</dbReference>
<reference evidence="24 25" key="2">
    <citation type="submission" date="2023-06" db="EMBL/GenBank/DDBJ databases">
        <authorList>
            <person name="Zeman M."/>
            <person name="Kubasova T."/>
            <person name="Jahodarova E."/>
            <person name="Nykrynova M."/>
            <person name="Rychlik I."/>
        </authorList>
    </citation>
    <scope>NUCLEOTIDE SEQUENCE [LARGE SCALE GENOMIC DNA]</scope>
    <source>
        <strain evidence="24 25">154_Feed</strain>
    </source>
</reference>
<dbReference type="Pfam" id="PF02607">
    <property type="entry name" value="B12-binding_2"/>
    <property type="match status" value="1"/>
</dbReference>
<evidence type="ECO:0000256" key="8">
    <source>
        <dbReference type="ARBA" id="ARBA00022603"/>
    </source>
</evidence>
<name>A0ABT7V7Z9_9ACTN</name>
<comment type="cofactor">
    <cofactor evidence="2 19">
        <name>Zn(2+)</name>
        <dbReference type="ChEBI" id="CHEBI:29105"/>
    </cofactor>
</comment>
<dbReference type="InterPro" id="IPR036589">
    <property type="entry name" value="HCY_dom_sf"/>
</dbReference>
<evidence type="ECO:0000259" key="21">
    <source>
        <dbReference type="PROSITE" id="PS50972"/>
    </source>
</evidence>
<keyword evidence="9" id="KW-0028">Amino-acid biosynthesis</keyword>
<evidence type="ECO:0000256" key="18">
    <source>
        <dbReference type="ARBA" id="ARBA00031040"/>
    </source>
</evidence>
<evidence type="ECO:0000256" key="5">
    <source>
        <dbReference type="ARBA" id="ARBA00010398"/>
    </source>
</evidence>
<evidence type="ECO:0000256" key="16">
    <source>
        <dbReference type="ARBA" id="ARBA00023285"/>
    </source>
</evidence>
<dbReference type="Gene3D" id="3.40.50.280">
    <property type="entry name" value="Cobalamin-binding domain"/>
    <property type="match status" value="1"/>
</dbReference>
<keyword evidence="8 19" id="KW-0489">Methyltransferase</keyword>
<evidence type="ECO:0000313" key="24">
    <source>
        <dbReference type="EMBL" id="MDM8274615.1"/>
    </source>
</evidence>
<dbReference type="InterPro" id="IPR011005">
    <property type="entry name" value="Dihydropteroate_synth-like_sf"/>
</dbReference>
<gene>
    <name evidence="24" type="ORF">QUW28_03755</name>
</gene>
<keyword evidence="16" id="KW-0170">Cobalt</keyword>
<keyword evidence="10" id="KW-0846">Cobalamin</keyword>
<dbReference type="PROSITE" id="PS51332">
    <property type="entry name" value="B12_BINDING"/>
    <property type="match status" value="1"/>
</dbReference>
<keyword evidence="11 19" id="KW-0808">Transferase</keyword>
<feature type="domain" description="B12-binding" evidence="22">
    <location>
        <begin position="738"/>
        <end position="858"/>
    </location>
</feature>
<dbReference type="SUPFAM" id="SSF47644">
    <property type="entry name" value="Methionine synthase domain"/>
    <property type="match status" value="1"/>
</dbReference>
<organism evidence="24 25">
    <name type="scientific">Enorma phocaeensis</name>
    <dbReference type="NCBI Taxonomy" id="1871019"/>
    <lineage>
        <taxon>Bacteria</taxon>
        <taxon>Bacillati</taxon>
        <taxon>Actinomycetota</taxon>
        <taxon>Coriobacteriia</taxon>
        <taxon>Coriobacteriales</taxon>
        <taxon>Coriobacteriaceae</taxon>
        <taxon>Enorma</taxon>
    </lineage>
</organism>
<comment type="pathway">
    <text evidence="4">Amino-acid biosynthesis; L-methionine biosynthesis via de novo pathway; L-methionine from L-homocysteine (MetH route): step 1/1.</text>
</comment>
<dbReference type="PANTHER" id="PTHR45833:SF1">
    <property type="entry name" value="METHIONINE SYNTHASE"/>
    <property type="match status" value="1"/>
</dbReference>
<evidence type="ECO:0000256" key="17">
    <source>
        <dbReference type="ARBA" id="ARBA00025552"/>
    </source>
</evidence>
<dbReference type="SUPFAM" id="SSF82282">
    <property type="entry name" value="Homocysteine S-methyltransferase"/>
    <property type="match status" value="1"/>
</dbReference>
<evidence type="ECO:0000256" key="19">
    <source>
        <dbReference type="PROSITE-ProRule" id="PRU00333"/>
    </source>
</evidence>
<evidence type="ECO:0000256" key="14">
    <source>
        <dbReference type="ARBA" id="ARBA00022833"/>
    </source>
</evidence>
<dbReference type="SMART" id="SM01018">
    <property type="entry name" value="B12-binding_2"/>
    <property type="match status" value="1"/>
</dbReference>
<evidence type="ECO:0000256" key="6">
    <source>
        <dbReference type="ARBA" id="ARBA00012032"/>
    </source>
</evidence>
<evidence type="ECO:0000256" key="1">
    <source>
        <dbReference type="ARBA" id="ARBA00001700"/>
    </source>
</evidence>
<dbReference type="SUPFAM" id="SSF51717">
    <property type="entry name" value="Dihydropteroate synthetase-like"/>
    <property type="match status" value="1"/>
</dbReference>
<dbReference type="Pfam" id="PF02574">
    <property type="entry name" value="S-methyl_trans"/>
    <property type="match status" value="1"/>
</dbReference>
<feature type="binding site" evidence="19">
    <location>
        <position position="242"/>
    </location>
    <ligand>
        <name>Zn(2+)</name>
        <dbReference type="ChEBI" id="CHEBI:29105"/>
    </ligand>
</feature>
<dbReference type="Gene3D" id="3.20.20.20">
    <property type="entry name" value="Dihydropteroate synthase-like"/>
    <property type="match status" value="1"/>
</dbReference>
<feature type="binding site" evidence="19">
    <location>
        <position position="308"/>
    </location>
    <ligand>
        <name>Zn(2+)</name>
        <dbReference type="ChEBI" id="CHEBI:29105"/>
    </ligand>
</feature>
<evidence type="ECO:0000313" key="25">
    <source>
        <dbReference type="Proteomes" id="UP001529421"/>
    </source>
</evidence>
<comment type="catalytic activity">
    <reaction evidence="1">
        <text>(6S)-5-methyl-5,6,7,8-tetrahydrofolate + L-homocysteine = (6S)-5,6,7,8-tetrahydrofolate + L-methionine</text>
        <dbReference type="Rhea" id="RHEA:11172"/>
        <dbReference type="ChEBI" id="CHEBI:18608"/>
        <dbReference type="ChEBI" id="CHEBI:57453"/>
        <dbReference type="ChEBI" id="CHEBI:57844"/>
        <dbReference type="ChEBI" id="CHEBI:58199"/>
        <dbReference type="EC" id="2.1.1.13"/>
    </reaction>
</comment>
<evidence type="ECO:0000256" key="3">
    <source>
        <dbReference type="ARBA" id="ARBA00001956"/>
    </source>
</evidence>
<evidence type="ECO:0000259" key="23">
    <source>
        <dbReference type="PROSITE" id="PS51337"/>
    </source>
</evidence>
<dbReference type="PIRSF" id="PIRSF037472">
    <property type="entry name" value="DHPS_mtfrase"/>
    <property type="match status" value="1"/>
</dbReference>
<dbReference type="InterPro" id="IPR000489">
    <property type="entry name" value="Pterin-binding_dom"/>
</dbReference>
<keyword evidence="15" id="KW-0486">Methionine biosynthesis</keyword>
<accession>A0ABT7V7Z9</accession>
<protein>
    <recommendedName>
        <fullName evidence="7">Methionine synthase</fullName>
        <ecNumber evidence="6">2.1.1.13</ecNumber>
    </recommendedName>
    <alternativeName>
        <fullName evidence="18">5-methyltetrahydrofolate--homocysteine methyltransferase</fullName>
    </alternativeName>
</protein>
<dbReference type="InterPro" id="IPR036724">
    <property type="entry name" value="Cobalamin-bd_sf"/>
</dbReference>
<evidence type="ECO:0000256" key="15">
    <source>
        <dbReference type="ARBA" id="ARBA00023167"/>
    </source>
</evidence>
<dbReference type="InterPro" id="IPR003726">
    <property type="entry name" value="HCY_dom"/>
</dbReference>
<evidence type="ECO:0000256" key="4">
    <source>
        <dbReference type="ARBA" id="ARBA00005178"/>
    </source>
</evidence>
<dbReference type="InterPro" id="IPR003759">
    <property type="entry name" value="Cbl-bd_cap"/>
</dbReference>
<keyword evidence="14 19" id="KW-0862">Zinc</keyword>
<feature type="domain" description="B12-binding N-terminal" evidence="23">
    <location>
        <begin position="645"/>
        <end position="738"/>
    </location>
</feature>
<keyword evidence="12" id="KW-0949">S-adenosyl-L-methionine</keyword>
<dbReference type="SUPFAM" id="SSF52242">
    <property type="entry name" value="Cobalamin (vitamin B12)-binding domain"/>
    <property type="match status" value="1"/>
</dbReference>
<evidence type="ECO:0000256" key="2">
    <source>
        <dbReference type="ARBA" id="ARBA00001947"/>
    </source>
</evidence>
<comment type="caution">
    <text evidence="24">The sequence shown here is derived from an EMBL/GenBank/DDBJ whole genome shotgun (WGS) entry which is preliminary data.</text>
</comment>
<reference evidence="25" key="1">
    <citation type="submission" date="2023-06" db="EMBL/GenBank/DDBJ databases">
        <title>Identification and characterization of horizontal gene transfer across gut microbiota members of farm animals based on homology search.</title>
        <authorList>
            <person name="Zeman M."/>
            <person name="Kubasova T."/>
            <person name="Jahodarova E."/>
            <person name="Nykrynova M."/>
            <person name="Rychlik I."/>
        </authorList>
    </citation>
    <scope>NUCLEOTIDE SEQUENCE [LARGE SCALE GENOMIC DNA]</scope>
    <source>
        <strain evidence="25">154_Feed</strain>
    </source>
</reference>
<evidence type="ECO:0000256" key="11">
    <source>
        <dbReference type="ARBA" id="ARBA00022679"/>
    </source>
</evidence>
<evidence type="ECO:0000256" key="13">
    <source>
        <dbReference type="ARBA" id="ARBA00022723"/>
    </source>
</evidence>
<evidence type="ECO:0000259" key="20">
    <source>
        <dbReference type="PROSITE" id="PS50970"/>
    </source>
</evidence>
<dbReference type="PROSITE" id="PS50970">
    <property type="entry name" value="HCY"/>
    <property type="match status" value="1"/>
</dbReference>